<keyword evidence="1" id="KW-0805">Transcription regulation</keyword>
<keyword evidence="3" id="KW-0804">Transcription</keyword>
<dbReference type="Pfam" id="PF21993">
    <property type="entry name" value="TetR_C_13_2"/>
    <property type="match status" value="1"/>
</dbReference>
<sequence length="195" mass="20368">MDLSPSTPSKKELSHQRIVEVASRAIRRAGYDGVGVADIMKEAGLTHGGFYAHFDSRAALLAEALGHAGRASGASFAEHVQARRAAGETALRVVIETYLSEAHRVGAELGCPVAALSSEMPRQAPALQEAGAERVRALVATVRQALDGETADDDAQVIAATMVGALQLARVLGPESGGELLAATRASLLARYERS</sequence>
<accession>A0ABT8DUD6</accession>
<evidence type="ECO:0000259" key="5">
    <source>
        <dbReference type="PROSITE" id="PS50977"/>
    </source>
</evidence>
<dbReference type="InterPro" id="IPR036271">
    <property type="entry name" value="Tet_transcr_reg_TetR-rel_C_sf"/>
</dbReference>
<keyword evidence="2 4" id="KW-0238">DNA-binding</keyword>
<dbReference type="PRINTS" id="PR00455">
    <property type="entry name" value="HTHTETR"/>
</dbReference>
<name>A0ABT8DUD6_9BURK</name>
<feature type="domain" description="HTH tetR-type" evidence="5">
    <location>
        <begin position="12"/>
        <end position="72"/>
    </location>
</feature>
<organism evidence="6 7">
    <name type="scientific">Roseateles violae</name>
    <dbReference type="NCBI Taxonomy" id="3058042"/>
    <lineage>
        <taxon>Bacteria</taxon>
        <taxon>Pseudomonadati</taxon>
        <taxon>Pseudomonadota</taxon>
        <taxon>Betaproteobacteria</taxon>
        <taxon>Burkholderiales</taxon>
        <taxon>Sphaerotilaceae</taxon>
        <taxon>Roseateles</taxon>
    </lineage>
</organism>
<dbReference type="PROSITE" id="PS50977">
    <property type="entry name" value="HTH_TETR_2"/>
    <property type="match status" value="1"/>
</dbReference>
<evidence type="ECO:0000256" key="2">
    <source>
        <dbReference type="ARBA" id="ARBA00023125"/>
    </source>
</evidence>
<evidence type="ECO:0000313" key="6">
    <source>
        <dbReference type="EMBL" id="MDN3921920.1"/>
    </source>
</evidence>
<dbReference type="Proteomes" id="UP001228044">
    <property type="component" value="Unassembled WGS sequence"/>
</dbReference>
<dbReference type="EMBL" id="JAUHHC010000004">
    <property type="protein sequence ID" value="MDN3921920.1"/>
    <property type="molecule type" value="Genomic_DNA"/>
</dbReference>
<proteinExistence type="predicted"/>
<dbReference type="SUPFAM" id="SSF48498">
    <property type="entry name" value="Tetracyclin repressor-like, C-terminal domain"/>
    <property type="match status" value="1"/>
</dbReference>
<dbReference type="Pfam" id="PF00440">
    <property type="entry name" value="TetR_N"/>
    <property type="match status" value="1"/>
</dbReference>
<dbReference type="InterPro" id="IPR001647">
    <property type="entry name" value="HTH_TetR"/>
</dbReference>
<protein>
    <submittedName>
        <fullName evidence="6">TetR/AcrR family transcriptional regulator</fullName>
    </submittedName>
</protein>
<reference evidence="6 7" key="1">
    <citation type="submission" date="2023-06" db="EMBL/GenBank/DDBJ databases">
        <title>Pelomonas sp. PFR6 16S ribosomal RNA gene Genome sequencing and assembly.</title>
        <authorList>
            <person name="Woo H."/>
        </authorList>
    </citation>
    <scope>NUCLEOTIDE SEQUENCE [LARGE SCALE GENOMIC DNA]</scope>
    <source>
        <strain evidence="6 7">PFR6</strain>
    </source>
</reference>
<dbReference type="Gene3D" id="1.10.10.60">
    <property type="entry name" value="Homeodomain-like"/>
    <property type="match status" value="1"/>
</dbReference>
<gene>
    <name evidence="6" type="ORF">QWJ38_16645</name>
</gene>
<evidence type="ECO:0000256" key="1">
    <source>
        <dbReference type="ARBA" id="ARBA00023015"/>
    </source>
</evidence>
<dbReference type="PANTHER" id="PTHR47506:SF7">
    <property type="entry name" value="TRANSCRIPTIONAL REGULATORY PROTEIN"/>
    <property type="match status" value="1"/>
</dbReference>
<evidence type="ECO:0000256" key="4">
    <source>
        <dbReference type="PROSITE-ProRule" id="PRU00335"/>
    </source>
</evidence>
<dbReference type="InterPro" id="IPR009057">
    <property type="entry name" value="Homeodomain-like_sf"/>
</dbReference>
<evidence type="ECO:0000313" key="7">
    <source>
        <dbReference type="Proteomes" id="UP001228044"/>
    </source>
</evidence>
<keyword evidence="7" id="KW-1185">Reference proteome</keyword>
<dbReference type="InterPro" id="IPR054156">
    <property type="entry name" value="YxaF_TetR_C"/>
</dbReference>
<dbReference type="SUPFAM" id="SSF46689">
    <property type="entry name" value="Homeodomain-like"/>
    <property type="match status" value="1"/>
</dbReference>
<comment type="caution">
    <text evidence="6">The sequence shown here is derived from an EMBL/GenBank/DDBJ whole genome shotgun (WGS) entry which is preliminary data.</text>
</comment>
<evidence type="ECO:0000256" key="3">
    <source>
        <dbReference type="ARBA" id="ARBA00023163"/>
    </source>
</evidence>
<feature type="DNA-binding region" description="H-T-H motif" evidence="4">
    <location>
        <begin position="35"/>
        <end position="54"/>
    </location>
</feature>
<dbReference type="RefSeq" id="WP_290360223.1">
    <property type="nucleotide sequence ID" value="NZ_JAUHHC010000004.1"/>
</dbReference>
<dbReference type="PANTHER" id="PTHR47506">
    <property type="entry name" value="TRANSCRIPTIONAL REGULATORY PROTEIN"/>
    <property type="match status" value="1"/>
</dbReference>
<dbReference type="Gene3D" id="1.10.357.10">
    <property type="entry name" value="Tetracycline Repressor, domain 2"/>
    <property type="match status" value="1"/>
</dbReference>